<dbReference type="PANTHER" id="PTHR31623:SF17">
    <property type="entry name" value="F21J9.9"/>
    <property type="match status" value="1"/>
</dbReference>
<dbReference type="AlphaFoldDB" id="A0A2P5FZK7"/>
<reference evidence="5" key="1">
    <citation type="submission" date="2016-06" db="EMBL/GenBank/DDBJ databases">
        <title>Parallel loss of symbiosis genes in relatives of nitrogen-fixing non-legume Parasponia.</title>
        <authorList>
            <person name="Van Velzen R."/>
            <person name="Holmer R."/>
            <person name="Bu F."/>
            <person name="Rutten L."/>
            <person name="Van Zeijl A."/>
            <person name="Liu W."/>
            <person name="Santuari L."/>
            <person name="Cao Q."/>
            <person name="Sharma T."/>
            <person name="Shen D."/>
            <person name="Roswanjaya Y."/>
            <person name="Wardhani T."/>
            <person name="Kalhor M.S."/>
            <person name="Jansen J."/>
            <person name="Van den Hoogen J."/>
            <person name="Gungor B."/>
            <person name="Hartog M."/>
            <person name="Hontelez J."/>
            <person name="Verver J."/>
            <person name="Yang W.-C."/>
            <person name="Schijlen E."/>
            <person name="Repin R."/>
            <person name="Schilthuizen M."/>
            <person name="Schranz E."/>
            <person name="Heidstra R."/>
            <person name="Miyata K."/>
            <person name="Fedorova E."/>
            <person name="Kohlen W."/>
            <person name="Bisseling T."/>
            <person name="Smit S."/>
            <person name="Geurts R."/>
        </authorList>
    </citation>
    <scope>NUCLEOTIDE SEQUENCE [LARGE SCALE GENOMIC DNA]</scope>
    <source>
        <strain evidence="5">cv. RG33-2</strain>
    </source>
</reference>
<evidence type="ECO:0000313" key="5">
    <source>
        <dbReference type="Proteomes" id="UP000237000"/>
    </source>
</evidence>
<keyword evidence="5" id="KW-1185">Reference proteome</keyword>
<dbReference type="STRING" id="63057.A0A2P5FZK7"/>
<dbReference type="GO" id="GO:0016746">
    <property type="term" value="F:acyltransferase activity"/>
    <property type="evidence" value="ECO:0007669"/>
    <property type="project" value="UniProtKB-KW"/>
</dbReference>
<dbReference type="Proteomes" id="UP000237000">
    <property type="component" value="Unassembled WGS sequence"/>
</dbReference>
<evidence type="ECO:0000256" key="3">
    <source>
        <dbReference type="ARBA" id="ARBA00023315"/>
    </source>
</evidence>
<accession>A0A2P5FZK7</accession>
<keyword evidence="2 4" id="KW-0808">Transferase</keyword>
<comment type="caution">
    <text evidence="4">The sequence shown here is derived from an EMBL/GenBank/DDBJ whole genome shotgun (WGS) entry which is preliminary data.</text>
</comment>
<sequence length="102" mass="11810">MAKEMEKLFKIITKETIKPCSPTPSHLKSYNLSFLDQLQPPVYINMVYFYPKNSHDVITTSQQLKKSLSKSFTCFYPIFERINSNNTTTIECNDEGAEYVEA</sequence>
<evidence type="ECO:0000313" key="4">
    <source>
        <dbReference type="EMBL" id="POO03240.1"/>
    </source>
</evidence>
<dbReference type="OrthoDB" id="1932220at2759"/>
<dbReference type="PANTHER" id="PTHR31623">
    <property type="entry name" value="F21J9.9"/>
    <property type="match status" value="1"/>
</dbReference>
<dbReference type="Gene3D" id="3.30.559.10">
    <property type="entry name" value="Chloramphenicol acetyltransferase-like domain"/>
    <property type="match status" value="1"/>
</dbReference>
<organism evidence="4 5">
    <name type="scientific">Trema orientale</name>
    <name type="common">Charcoal tree</name>
    <name type="synonym">Celtis orientalis</name>
    <dbReference type="NCBI Taxonomy" id="63057"/>
    <lineage>
        <taxon>Eukaryota</taxon>
        <taxon>Viridiplantae</taxon>
        <taxon>Streptophyta</taxon>
        <taxon>Embryophyta</taxon>
        <taxon>Tracheophyta</taxon>
        <taxon>Spermatophyta</taxon>
        <taxon>Magnoliopsida</taxon>
        <taxon>eudicotyledons</taxon>
        <taxon>Gunneridae</taxon>
        <taxon>Pentapetalae</taxon>
        <taxon>rosids</taxon>
        <taxon>fabids</taxon>
        <taxon>Rosales</taxon>
        <taxon>Cannabaceae</taxon>
        <taxon>Trema</taxon>
    </lineage>
</organism>
<keyword evidence="3" id="KW-0012">Acyltransferase</keyword>
<proteinExistence type="inferred from homology"/>
<comment type="similarity">
    <text evidence="1">Belongs to the plant acyltransferase family.</text>
</comment>
<evidence type="ECO:0000256" key="1">
    <source>
        <dbReference type="ARBA" id="ARBA00009861"/>
    </source>
</evidence>
<dbReference type="Pfam" id="PF02458">
    <property type="entry name" value="Transferase"/>
    <property type="match status" value="1"/>
</dbReference>
<name>A0A2P5FZK7_TREOI</name>
<dbReference type="InterPro" id="IPR023213">
    <property type="entry name" value="CAT-like_dom_sf"/>
</dbReference>
<gene>
    <name evidence="4" type="ORF">TorRG33x02_013010</name>
</gene>
<dbReference type="InParanoid" id="A0A2P5FZK7"/>
<protein>
    <submittedName>
        <fullName evidence="4">Transferase</fullName>
    </submittedName>
</protein>
<dbReference type="EMBL" id="JXTC01000003">
    <property type="protein sequence ID" value="POO03240.1"/>
    <property type="molecule type" value="Genomic_DNA"/>
</dbReference>
<evidence type="ECO:0000256" key="2">
    <source>
        <dbReference type="ARBA" id="ARBA00022679"/>
    </source>
</evidence>